<feature type="non-terminal residue" evidence="2">
    <location>
        <position position="1"/>
    </location>
</feature>
<reference evidence="2" key="1">
    <citation type="journal article" date="2019" name="Sci. Rep.">
        <title>Draft genome of Tanacetum cinerariifolium, the natural source of mosquito coil.</title>
        <authorList>
            <person name="Yamashiro T."/>
            <person name="Shiraishi A."/>
            <person name="Satake H."/>
            <person name="Nakayama K."/>
        </authorList>
    </citation>
    <scope>NUCLEOTIDE SEQUENCE</scope>
</reference>
<dbReference type="AlphaFoldDB" id="A0A699X1K6"/>
<protein>
    <submittedName>
        <fullName evidence="2">Uncharacterized protein</fullName>
    </submittedName>
</protein>
<evidence type="ECO:0000256" key="1">
    <source>
        <dbReference type="SAM" id="MobiDB-lite"/>
    </source>
</evidence>
<organism evidence="2">
    <name type="scientific">Tanacetum cinerariifolium</name>
    <name type="common">Dalmatian daisy</name>
    <name type="synonym">Chrysanthemum cinerariifolium</name>
    <dbReference type="NCBI Taxonomy" id="118510"/>
    <lineage>
        <taxon>Eukaryota</taxon>
        <taxon>Viridiplantae</taxon>
        <taxon>Streptophyta</taxon>
        <taxon>Embryophyta</taxon>
        <taxon>Tracheophyta</taxon>
        <taxon>Spermatophyta</taxon>
        <taxon>Magnoliopsida</taxon>
        <taxon>eudicotyledons</taxon>
        <taxon>Gunneridae</taxon>
        <taxon>Pentapetalae</taxon>
        <taxon>asterids</taxon>
        <taxon>campanulids</taxon>
        <taxon>Asterales</taxon>
        <taxon>Asteraceae</taxon>
        <taxon>Asteroideae</taxon>
        <taxon>Anthemideae</taxon>
        <taxon>Anthemidinae</taxon>
        <taxon>Tanacetum</taxon>
    </lineage>
</organism>
<feature type="non-terminal residue" evidence="2">
    <location>
        <position position="101"/>
    </location>
</feature>
<name>A0A699X1K6_TANCI</name>
<gene>
    <name evidence="2" type="ORF">Tci_925606</name>
</gene>
<comment type="caution">
    <text evidence="2">The sequence shown here is derived from an EMBL/GenBank/DDBJ whole genome shotgun (WGS) entry which is preliminary data.</text>
</comment>
<evidence type="ECO:0000313" key="2">
    <source>
        <dbReference type="EMBL" id="GFD53637.1"/>
    </source>
</evidence>
<proteinExistence type="predicted"/>
<sequence length="101" mass="10894">PVFLLPAARATALTAHHLDTRHARNSEHRAGGRGRIYSGRRGAVSGHLLAAAVAGPRRPRCHEAGPGPSARHRGGGFFGKLCDAPYRNARGLEPQHHWWLG</sequence>
<accession>A0A699X1K6</accession>
<dbReference type="EMBL" id="BKCJ011796707">
    <property type="protein sequence ID" value="GFD53637.1"/>
    <property type="molecule type" value="Genomic_DNA"/>
</dbReference>
<feature type="region of interest" description="Disordered" evidence="1">
    <location>
        <begin position="54"/>
        <end position="74"/>
    </location>
</feature>